<gene>
    <name evidence="7" type="ORF">OLC1_LOCUS17308</name>
</gene>
<dbReference type="GO" id="GO:0003700">
    <property type="term" value="F:DNA-binding transcription factor activity"/>
    <property type="evidence" value="ECO:0007669"/>
    <property type="project" value="InterPro"/>
</dbReference>
<evidence type="ECO:0000256" key="5">
    <source>
        <dbReference type="SAM" id="MobiDB-lite"/>
    </source>
</evidence>
<evidence type="ECO:0000256" key="1">
    <source>
        <dbReference type="ARBA" id="ARBA00004123"/>
    </source>
</evidence>
<protein>
    <submittedName>
        <fullName evidence="7">OLC1v1009205C1</fullName>
    </submittedName>
</protein>
<feature type="region of interest" description="Disordered" evidence="5">
    <location>
        <begin position="13"/>
        <end position="32"/>
    </location>
</feature>
<keyword evidence="8" id="KW-1185">Reference proteome</keyword>
<dbReference type="InterPro" id="IPR047091">
    <property type="entry name" value="EIN3-like_DNA-bd"/>
</dbReference>
<dbReference type="InterPro" id="IPR023278">
    <property type="entry name" value="Ethylene_insens-like_DNA-bd"/>
</dbReference>
<name>A0AAV1DNH2_OLDCO</name>
<evidence type="ECO:0000256" key="2">
    <source>
        <dbReference type="ARBA" id="ARBA00009416"/>
    </source>
</evidence>
<dbReference type="GO" id="GO:0003677">
    <property type="term" value="F:DNA binding"/>
    <property type="evidence" value="ECO:0007669"/>
    <property type="project" value="TreeGrafter"/>
</dbReference>
<comment type="subcellular location">
    <subcellularLocation>
        <location evidence="1">Nucleus</location>
    </subcellularLocation>
</comment>
<evidence type="ECO:0000256" key="3">
    <source>
        <dbReference type="ARBA" id="ARBA00022745"/>
    </source>
</evidence>
<dbReference type="PANTHER" id="PTHR33305">
    <property type="entry name" value="ETHYLENE INSENSITIVE 3-LIKE 2 PROTEIN"/>
    <property type="match status" value="1"/>
</dbReference>
<keyword evidence="3" id="KW-0936">Ethylene signaling pathway</keyword>
<feature type="compositionally biased region" description="Acidic residues" evidence="5">
    <location>
        <begin position="22"/>
        <end position="31"/>
    </location>
</feature>
<dbReference type="GO" id="GO:0005634">
    <property type="term" value="C:nucleus"/>
    <property type="evidence" value="ECO:0007669"/>
    <property type="project" value="UniProtKB-SubCell"/>
</dbReference>
<organism evidence="7 8">
    <name type="scientific">Oldenlandia corymbosa var. corymbosa</name>
    <dbReference type="NCBI Taxonomy" id="529605"/>
    <lineage>
        <taxon>Eukaryota</taxon>
        <taxon>Viridiplantae</taxon>
        <taxon>Streptophyta</taxon>
        <taxon>Embryophyta</taxon>
        <taxon>Tracheophyta</taxon>
        <taxon>Spermatophyta</taxon>
        <taxon>Magnoliopsida</taxon>
        <taxon>eudicotyledons</taxon>
        <taxon>Gunneridae</taxon>
        <taxon>Pentapetalae</taxon>
        <taxon>asterids</taxon>
        <taxon>lamiids</taxon>
        <taxon>Gentianales</taxon>
        <taxon>Rubiaceae</taxon>
        <taxon>Rubioideae</taxon>
        <taxon>Spermacoceae</taxon>
        <taxon>Hedyotis-Oldenlandia complex</taxon>
        <taxon>Oldenlandia</taxon>
    </lineage>
</organism>
<keyword evidence="4" id="KW-0539">Nucleus</keyword>
<dbReference type="EMBL" id="OX459123">
    <property type="protein sequence ID" value="CAI9109392.1"/>
    <property type="molecule type" value="Genomic_DNA"/>
</dbReference>
<dbReference type="AlphaFoldDB" id="A0AAV1DNH2"/>
<proteinExistence type="inferred from homology"/>
<dbReference type="PANTHER" id="PTHR33305:SF29">
    <property type="entry name" value="ETHYLENE INSENSITIVE 3-LIKE 5 PROTEIN"/>
    <property type="match status" value="1"/>
</dbReference>
<feature type="domain" description="Ethylene insensitive 3-like DNA-binding" evidence="6">
    <location>
        <begin position="32"/>
        <end position="139"/>
    </location>
</feature>
<dbReference type="GO" id="GO:0009873">
    <property type="term" value="P:ethylene-activated signaling pathway"/>
    <property type="evidence" value="ECO:0007669"/>
    <property type="project" value="UniProtKB-KW"/>
</dbReference>
<dbReference type="Pfam" id="PF04873">
    <property type="entry name" value="EIN3_DNA-bd"/>
    <property type="match status" value="1"/>
</dbReference>
<dbReference type="Gene3D" id="1.10.3180.10">
    <property type="entry name" value="DNA-binding domain of EIN3-like"/>
    <property type="match status" value="1"/>
</dbReference>
<accession>A0AAV1DNH2</accession>
<comment type="similarity">
    <text evidence="2">Belongs to the EIN3 family.</text>
</comment>
<dbReference type="InterPro" id="IPR006957">
    <property type="entry name" value="EIN3"/>
</dbReference>
<feature type="region of interest" description="Disordered" evidence="5">
    <location>
        <begin position="50"/>
        <end position="72"/>
    </location>
</feature>
<evidence type="ECO:0000256" key="4">
    <source>
        <dbReference type="ARBA" id="ARBA00023242"/>
    </source>
</evidence>
<evidence type="ECO:0000259" key="6">
    <source>
        <dbReference type="Pfam" id="PF04873"/>
    </source>
</evidence>
<dbReference type="Proteomes" id="UP001161247">
    <property type="component" value="Chromosome 6"/>
</dbReference>
<reference evidence="7" key="1">
    <citation type="submission" date="2023-03" db="EMBL/GenBank/DDBJ databases">
        <authorList>
            <person name="Julca I."/>
        </authorList>
    </citation>
    <scope>NUCLEOTIDE SEQUENCE</scope>
</reference>
<sequence>MVDLCEEIEAYPLSPTSSDLSEGPENEDISYDDLKKRMWRDRIHLQKLKDQRRDDINNQEPGASKGVEEMSKRKKMARAQDSILKYMVKIMEVCDARGFVYGIVPDKGKAVTGSSESLREWWKEKVKFDQNAPSAITEFLPKILEEALVNLTQSALRITPSEEEEEVGENDDGGIIDLDKVEDGGGEKRKCTFDREIIVDALFACQFLDCPRSHLEKGFSDKNLRTEHESNCAYGGDIVNEDANTNYFGHGGASEIVGERSANQPDWMDLLVARNDESNDDVQYRNYWEEDHHEIDHHHQQQLIRLGESTYEDNMDLNVIPSHQQNLDHNIPQEVLLHAPSIWDLAYEEEYSP</sequence>
<evidence type="ECO:0000313" key="8">
    <source>
        <dbReference type="Proteomes" id="UP001161247"/>
    </source>
</evidence>
<evidence type="ECO:0000313" key="7">
    <source>
        <dbReference type="EMBL" id="CAI9109392.1"/>
    </source>
</evidence>